<evidence type="ECO:0000256" key="9">
    <source>
        <dbReference type="RuleBase" id="RU003640"/>
    </source>
</evidence>
<evidence type="ECO:0000256" key="2">
    <source>
        <dbReference type="ARBA" id="ARBA00008472"/>
    </source>
</evidence>
<dbReference type="Gene3D" id="1.20.58.1610">
    <property type="entry name" value="NADH:ubiquinone/plastoquinone oxidoreductase, chain 3"/>
    <property type="match status" value="1"/>
</dbReference>
<evidence type="ECO:0000256" key="6">
    <source>
        <dbReference type="ARBA" id="ARBA00022989"/>
    </source>
</evidence>
<proteinExistence type="inferred from homology"/>
<dbReference type="GO" id="GO:0031966">
    <property type="term" value="C:mitochondrial membrane"/>
    <property type="evidence" value="ECO:0007669"/>
    <property type="project" value="UniProtKB-SubCell"/>
</dbReference>
<keyword evidence="5 9" id="KW-0812">Transmembrane</keyword>
<reference evidence="10" key="1">
    <citation type="journal article" date="2016" name="Mol. Phylogenet. Evol.">
        <title>Back to solitude: Solving the phylogenetic position of the Diazonidae using molecular and developmental characters.</title>
        <authorList>
            <person name="Shenkar N."/>
            <person name="Koplovitz G."/>
            <person name="Dray L."/>
            <person name="Gissi C."/>
            <person name="Huchon D."/>
        </authorList>
    </citation>
    <scope>NUCLEOTIDE SEQUENCE</scope>
</reference>
<evidence type="ECO:0000256" key="7">
    <source>
        <dbReference type="ARBA" id="ARBA00023136"/>
    </source>
</evidence>
<protein>
    <recommendedName>
        <fullName evidence="3 9">NADH-ubiquinone oxidoreductase chain 3</fullName>
        <ecNumber evidence="9">7.1.1.2</ecNumber>
    </recommendedName>
</protein>
<dbReference type="AlphaFoldDB" id="A0A173QSZ4"/>
<gene>
    <name evidence="10" type="primary">nad3</name>
</gene>
<dbReference type="EC" id="7.1.1.2" evidence="9"/>
<keyword evidence="9" id="KW-0679">Respiratory chain</keyword>
<comment type="function">
    <text evidence="9">Core subunit of the mitochondrial membrane respiratory chain NADH dehydrogenase (Complex I) which catalyzes electron transfer from NADH through the respiratory chain, using ubiquinone as an electron acceptor. Essential for the catalytic activity of complex I.</text>
</comment>
<keyword evidence="9" id="KW-1278">Translocase</keyword>
<evidence type="ECO:0000256" key="5">
    <source>
        <dbReference type="ARBA" id="ARBA00022692"/>
    </source>
</evidence>
<sequence>MFVFFCFFFSFFFFFGNIFSYFYICLFFCVFLFFLGFLNVKGSVVDFSFGKNLIYECGYTEINSFLNFYTMQFFMIALSFMLFDMEIILVLPALYMLDFSVLSGVVVVFFLVFLLLGLLYELSCSVFKW</sequence>
<dbReference type="Pfam" id="PF00507">
    <property type="entry name" value="Oxidored_q4"/>
    <property type="match status" value="1"/>
</dbReference>
<dbReference type="InterPro" id="IPR000440">
    <property type="entry name" value="NADH_UbQ/plastoQ_OxRdtase_su3"/>
</dbReference>
<keyword evidence="9" id="KW-0830">Ubiquinone</keyword>
<feature type="transmembrane region" description="Helical" evidence="9">
    <location>
        <begin position="12"/>
        <end position="38"/>
    </location>
</feature>
<evidence type="ECO:0000256" key="8">
    <source>
        <dbReference type="ARBA" id="ARBA00049551"/>
    </source>
</evidence>
<dbReference type="EMBL" id="LN877970">
    <property type="protein sequence ID" value="CUH72617.1"/>
    <property type="molecule type" value="Genomic_DNA"/>
</dbReference>
<dbReference type="InterPro" id="IPR038430">
    <property type="entry name" value="NDAH_ubi_oxred_su3_sf"/>
</dbReference>
<comment type="similarity">
    <text evidence="2 9">Belongs to the complex I subunit 3 family.</text>
</comment>
<keyword evidence="9" id="KW-0520">NAD</keyword>
<dbReference type="GO" id="GO:0008137">
    <property type="term" value="F:NADH dehydrogenase (ubiquinone) activity"/>
    <property type="evidence" value="ECO:0007669"/>
    <property type="project" value="UniProtKB-UniRule"/>
</dbReference>
<name>A0A173QSZ4_9ASCI</name>
<keyword evidence="4 9" id="KW-0813">Transport</keyword>
<organism evidence="10">
    <name type="scientific">Rhopalaea idoneta</name>
    <dbReference type="NCBI Taxonomy" id="1712670"/>
    <lineage>
        <taxon>Eukaryota</taxon>
        <taxon>Metazoa</taxon>
        <taxon>Chordata</taxon>
        <taxon>Tunicata</taxon>
        <taxon>Ascidiacea</taxon>
        <taxon>Aplousobranchia</taxon>
        <taxon>Diazonidae</taxon>
        <taxon>Rhopalaea</taxon>
    </lineage>
</organism>
<comment type="catalytic activity">
    <reaction evidence="8 9">
        <text>a ubiquinone + NADH + 5 H(+)(in) = a ubiquinol + NAD(+) + 4 H(+)(out)</text>
        <dbReference type="Rhea" id="RHEA:29091"/>
        <dbReference type="Rhea" id="RHEA-COMP:9565"/>
        <dbReference type="Rhea" id="RHEA-COMP:9566"/>
        <dbReference type="ChEBI" id="CHEBI:15378"/>
        <dbReference type="ChEBI" id="CHEBI:16389"/>
        <dbReference type="ChEBI" id="CHEBI:17976"/>
        <dbReference type="ChEBI" id="CHEBI:57540"/>
        <dbReference type="ChEBI" id="CHEBI:57945"/>
        <dbReference type="EC" id="7.1.1.2"/>
    </reaction>
</comment>
<keyword evidence="7 9" id="KW-0472">Membrane</keyword>
<keyword evidence="6 9" id="KW-1133">Transmembrane helix</keyword>
<accession>A0A173QSZ4</accession>
<evidence type="ECO:0000256" key="3">
    <source>
        <dbReference type="ARBA" id="ARBA00021007"/>
    </source>
</evidence>
<keyword evidence="9" id="KW-0249">Electron transport</keyword>
<geneLocation type="mitochondrion" evidence="10"/>
<evidence type="ECO:0000313" key="10">
    <source>
        <dbReference type="EMBL" id="CUH72617.1"/>
    </source>
</evidence>
<evidence type="ECO:0000256" key="4">
    <source>
        <dbReference type="ARBA" id="ARBA00022448"/>
    </source>
</evidence>
<keyword evidence="9 10" id="KW-0496">Mitochondrion</keyword>
<feature type="transmembrane region" description="Helical" evidence="9">
    <location>
        <begin position="101"/>
        <end position="120"/>
    </location>
</feature>
<evidence type="ECO:0000256" key="1">
    <source>
        <dbReference type="ARBA" id="ARBA00004370"/>
    </source>
</evidence>
<feature type="transmembrane region" description="Helical" evidence="9">
    <location>
        <begin position="73"/>
        <end position="95"/>
    </location>
</feature>
<comment type="subcellular location">
    <subcellularLocation>
        <location evidence="1">Membrane</location>
    </subcellularLocation>
    <subcellularLocation>
        <location evidence="9">Mitochondrion membrane</location>
        <topology evidence="9">Multi-pass membrane protein</topology>
    </subcellularLocation>
</comment>